<feature type="domain" description="Transposase IS116/IS110/IS902 C-terminal" evidence="1">
    <location>
        <begin position="154"/>
        <end position="229"/>
    </location>
</feature>
<name>A0A6C0QYT1_9BACL</name>
<dbReference type="Proteomes" id="UP000464330">
    <property type="component" value="Chromosome"/>
</dbReference>
<reference evidence="2 3" key="1">
    <citation type="journal article" date="2020" name="Int. J. Med. Microbiol.">
        <title>Discovery of Paenibacillus larvae ERIC V: Phenotypic and genomic comparison to genotypes ERIC I-IV reveal different inventories of virulence factors which correlate with epidemiological prevalences of American Foulbrood.</title>
        <authorList>
            <person name="Beims H."/>
            <person name="Bunk B."/>
            <person name="Erler S."/>
            <person name="Mohr K.I."/>
            <person name="Sproer C."/>
            <person name="Pradella S."/>
            <person name="Gunther G."/>
            <person name="Rohde M."/>
            <person name="von der Ohe W."/>
            <person name="Steinert M."/>
        </authorList>
    </citation>
    <scope>NUCLEOTIDE SEQUENCE [LARGE SCALE GENOMIC DNA]</scope>
    <source>
        <strain evidence="2">Eric_V</strain>
    </source>
</reference>
<dbReference type="GO" id="GO:0004803">
    <property type="term" value="F:transposase activity"/>
    <property type="evidence" value="ECO:0007669"/>
    <property type="project" value="InterPro"/>
</dbReference>
<dbReference type="InterPro" id="IPR011257">
    <property type="entry name" value="DNA_glycosylase"/>
</dbReference>
<dbReference type="GO" id="GO:0003677">
    <property type="term" value="F:DNA binding"/>
    <property type="evidence" value="ECO:0007669"/>
    <property type="project" value="InterPro"/>
</dbReference>
<evidence type="ECO:0000259" key="1">
    <source>
        <dbReference type="Pfam" id="PF02371"/>
    </source>
</evidence>
<dbReference type="EMBL" id="CP019717">
    <property type="protein sequence ID" value="QHZ53627.1"/>
    <property type="molecule type" value="Genomic_DNA"/>
</dbReference>
<proteinExistence type="predicted"/>
<dbReference type="InterPro" id="IPR003346">
    <property type="entry name" value="Transposase_20"/>
</dbReference>
<dbReference type="GO" id="GO:0006281">
    <property type="term" value="P:DNA repair"/>
    <property type="evidence" value="ECO:0007669"/>
    <property type="project" value="InterPro"/>
</dbReference>
<accession>A0A6C0QYT1</accession>
<dbReference type="PANTHER" id="PTHR33055">
    <property type="entry name" value="TRANSPOSASE FOR INSERTION SEQUENCE ELEMENT IS1111A"/>
    <property type="match status" value="1"/>
</dbReference>
<protein>
    <submittedName>
        <fullName evidence="2">Transposase</fullName>
    </submittedName>
</protein>
<evidence type="ECO:0000313" key="2">
    <source>
        <dbReference type="EMBL" id="QHZ53627.1"/>
    </source>
</evidence>
<dbReference type="SUPFAM" id="SSF48150">
    <property type="entry name" value="DNA-glycosylase"/>
    <property type="match status" value="1"/>
</dbReference>
<sequence>MKASPPRPISQEELRFLSRQYEMISHSYVQAQLNFRSMLDQVFPLFSTVFGQLFSMTALEILRKYPTPEHVLNADHDEMKETIHAQCNRSFLWASQRADDIVKAAKNSLIVDSNSCQITALRLMINLLMEYQNHLADLERAIKLKASTIEGFDVLCSIPGIGHKLAATILAEIGDISSFDHAKKLVAFAGIDPSVFSSGKFTATRNRITKRGSTRLRRDLYLAVLCGIRGVAKNQRIRAYDKKRLEGKPHRVALIACTNKLLRIIFALLKNSVHYHP</sequence>
<dbReference type="InterPro" id="IPR047650">
    <property type="entry name" value="Transpos_IS110"/>
</dbReference>
<dbReference type="AlphaFoldDB" id="A0A6C0QYT1"/>
<evidence type="ECO:0000313" key="3">
    <source>
        <dbReference type="Proteomes" id="UP000464330"/>
    </source>
</evidence>
<dbReference type="Pfam" id="PF02371">
    <property type="entry name" value="Transposase_20"/>
    <property type="match status" value="1"/>
</dbReference>
<dbReference type="Gene3D" id="1.10.340.30">
    <property type="entry name" value="Hypothetical protein, domain 2"/>
    <property type="match status" value="1"/>
</dbReference>
<gene>
    <name evidence="2" type="ORF">ERICV_04586</name>
</gene>
<organism evidence="2 3">
    <name type="scientific">Paenibacillus larvae subsp. larvae</name>
    <dbReference type="NCBI Taxonomy" id="147375"/>
    <lineage>
        <taxon>Bacteria</taxon>
        <taxon>Bacillati</taxon>
        <taxon>Bacillota</taxon>
        <taxon>Bacilli</taxon>
        <taxon>Bacillales</taxon>
        <taxon>Paenibacillaceae</taxon>
        <taxon>Paenibacillus</taxon>
    </lineage>
</organism>
<dbReference type="NCBIfam" id="NF033542">
    <property type="entry name" value="transpos_IS110"/>
    <property type="match status" value="1"/>
</dbReference>
<dbReference type="PANTHER" id="PTHR33055:SF13">
    <property type="entry name" value="TRANSPOSASE"/>
    <property type="match status" value="1"/>
</dbReference>
<dbReference type="GO" id="GO:0006313">
    <property type="term" value="P:DNA transposition"/>
    <property type="evidence" value="ECO:0007669"/>
    <property type="project" value="InterPro"/>
</dbReference>